<dbReference type="Gene3D" id="3.40.50.2000">
    <property type="entry name" value="Glycogen Phosphorylase B"/>
    <property type="match status" value="2"/>
</dbReference>
<dbReference type="AlphaFoldDB" id="A0A101I3S4"/>
<dbReference type="GO" id="GO:0009103">
    <property type="term" value="P:lipopolysaccharide biosynthetic process"/>
    <property type="evidence" value="ECO:0007669"/>
    <property type="project" value="TreeGrafter"/>
</dbReference>
<evidence type="ECO:0000256" key="1">
    <source>
        <dbReference type="ARBA" id="ARBA00022679"/>
    </source>
</evidence>
<evidence type="ECO:0000313" key="4">
    <source>
        <dbReference type="Proteomes" id="UP000053467"/>
    </source>
</evidence>
<reference evidence="4" key="1">
    <citation type="journal article" date="2015" name="MBio">
        <title>Genome-Resolved Metagenomic Analysis Reveals Roles for Candidate Phyla and Other Microbial Community Members in Biogeochemical Transformations in Oil Reservoirs.</title>
        <authorList>
            <person name="Hu P."/>
            <person name="Tom L."/>
            <person name="Singh A."/>
            <person name="Thomas B.C."/>
            <person name="Baker B.J."/>
            <person name="Piceno Y.M."/>
            <person name="Andersen G.L."/>
            <person name="Banfield J.F."/>
        </authorList>
    </citation>
    <scope>NUCLEOTIDE SEQUENCE [LARGE SCALE GENOMIC DNA]</scope>
</reference>
<comment type="caution">
    <text evidence="3">The sequence shown here is derived from an EMBL/GenBank/DDBJ whole genome shotgun (WGS) entry which is preliminary data.</text>
</comment>
<protein>
    <submittedName>
        <fullName evidence="3">Group 1 glycosyl transferase</fullName>
    </submittedName>
</protein>
<dbReference type="PANTHER" id="PTHR46401:SF2">
    <property type="entry name" value="GLYCOSYLTRANSFERASE WBBK-RELATED"/>
    <property type="match status" value="1"/>
</dbReference>
<feature type="domain" description="Glycosyl transferase family 1" evidence="2">
    <location>
        <begin position="182"/>
        <end position="342"/>
    </location>
</feature>
<gene>
    <name evidence="3" type="ORF">XE03_0106</name>
</gene>
<keyword evidence="1 3" id="KW-0808">Transferase</keyword>
<dbReference type="EMBL" id="LGGX01000001">
    <property type="protein sequence ID" value="KUK88100.1"/>
    <property type="molecule type" value="Genomic_DNA"/>
</dbReference>
<dbReference type="SUPFAM" id="SSF53756">
    <property type="entry name" value="UDP-Glycosyltransferase/glycogen phosphorylase"/>
    <property type="match status" value="1"/>
</dbReference>
<dbReference type="Pfam" id="PF00534">
    <property type="entry name" value="Glycos_transf_1"/>
    <property type="match status" value="1"/>
</dbReference>
<sequence>MKSIAIFSTVHKVYDVRIFHKEIKALKDSYKIFYFNPNVEEEKKEDENIFLKKLKKRKNRFLRIIFSPFDTFFQLVGTDYSLYHFHDPELLITGILLKIFGKKVVFDSHENNYGLIIEKTYLKPYILKFLIAKSVRFFELVTSYFFDGLIVARPDLEKLYKNKNILVFRNFPDIDFKIEDGVKKFNEKPIVVYSGGLTYIRGITQLVDAVGLLDGKVELHLLGEWQDKGLKEDCEKRKGYKYTKYLGNFPYGEHFKFIKEGDIGIVPFLPAQNHLTTLPNKPFEYFLCKIPVLMSNFDYWKNTFKDIAFFFDPLSPEDIKKKILYLLENKEFSKKLVEDAYKKVQKEFNWNKEKDKLLDFYKKLLKN</sequence>
<name>A0A101I3S4_UNCT6</name>
<dbReference type="GO" id="GO:0016757">
    <property type="term" value="F:glycosyltransferase activity"/>
    <property type="evidence" value="ECO:0007669"/>
    <property type="project" value="InterPro"/>
</dbReference>
<proteinExistence type="predicted"/>
<accession>A0A101I3S4</accession>
<evidence type="ECO:0000259" key="2">
    <source>
        <dbReference type="Pfam" id="PF00534"/>
    </source>
</evidence>
<dbReference type="Proteomes" id="UP000053467">
    <property type="component" value="Unassembled WGS sequence"/>
</dbReference>
<organism evidence="3 4">
    <name type="scientific">candidate division TA06 bacterium 34_109</name>
    <dbReference type="NCBI Taxonomy" id="1635277"/>
    <lineage>
        <taxon>Bacteria</taxon>
        <taxon>Bacteria division TA06</taxon>
    </lineage>
</organism>
<dbReference type="InterPro" id="IPR001296">
    <property type="entry name" value="Glyco_trans_1"/>
</dbReference>
<dbReference type="PANTHER" id="PTHR46401">
    <property type="entry name" value="GLYCOSYLTRANSFERASE WBBK-RELATED"/>
    <property type="match status" value="1"/>
</dbReference>
<evidence type="ECO:0000313" key="3">
    <source>
        <dbReference type="EMBL" id="KUK88100.1"/>
    </source>
</evidence>